<protein>
    <recommendedName>
        <fullName evidence="4">Protein activator of alkane oxidation PraB</fullName>
    </recommendedName>
</protein>
<gene>
    <name evidence="2" type="ORF">CSW64_07470</name>
</gene>
<dbReference type="KEGG" id="cmb:CSW64_07470"/>
<sequence length="170" mass="16654">MKKILYVLAASAIALTGVSAQAATFSPPSTTGAKFEGDVDVFRDFSLNCLMKADVSSTALDGNGDNTAQVDTASLSSGFMCNLVAFNNFPYPVTVTAPGGGGGVPATAVQINSASVVTVLGGTCAGNVPAAWSDGAPATITFAPGTPIAGGCTIGGTLTQVAGSAITITN</sequence>
<evidence type="ECO:0008006" key="4">
    <source>
        <dbReference type="Google" id="ProtNLM"/>
    </source>
</evidence>
<dbReference type="RefSeq" id="WP_099621525.1">
    <property type="nucleotide sequence ID" value="NZ_CP024201.1"/>
</dbReference>
<evidence type="ECO:0000313" key="3">
    <source>
        <dbReference type="Proteomes" id="UP000228945"/>
    </source>
</evidence>
<feature type="signal peptide" evidence="1">
    <location>
        <begin position="1"/>
        <end position="22"/>
    </location>
</feature>
<dbReference type="AlphaFoldDB" id="A0A2D2AW74"/>
<proteinExistence type="predicted"/>
<keyword evidence="1" id="KW-0732">Signal</keyword>
<keyword evidence="3" id="KW-1185">Reference proteome</keyword>
<dbReference type="EMBL" id="CP024201">
    <property type="protein sequence ID" value="ATQ42268.1"/>
    <property type="molecule type" value="Genomic_DNA"/>
</dbReference>
<organism evidence="2 3">
    <name type="scientific">Caulobacter mirabilis</name>
    <dbReference type="NCBI Taxonomy" id="69666"/>
    <lineage>
        <taxon>Bacteria</taxon>
        <taxon>Pseudomonadati</taxon>
        <taxon>Pseudomonadota</taxon>
        <taxon>Alphaproteobacteria</taxon>
        <taxon>Caulobacterales</taxon>
        <taxon>Caulobacteraceae</taxon>
        <taxon>Caulobacter</taxon>
    </lineage>
</organism>
<accession>A0A2D2AW74</accession>
<evidence type="ECO:0000256" key="1">
    <source>
        <dbReference type="SAM" id="SignalP"/>
    </source>
</evidence>
<name>A0A2D2AW74_9CAUL</name>
<feature type="chain" id="PRO_5013581696" description="Protein activator of alkane oxidation PraB" evidence="1">
    <location>
        <begin position="23"/>
        <end position="170"/>
    </location>
</feature>
<dbReference type="Proteomes" id="UP000228945">
    <property type="component" value="Chromosome"/>
</dbReference>
<reference evidence="2 3" key="1">
    <citation type="submission" date="2017-10" db="EMBL/GenBank/DDBJ databases">
        <title>Genome sequence of Caulobacter mirabilis FWC38.</title>
        <authorList>
            <person name="Fiebig A."/>
            <person name="Crosson S."/>
        </authorList>
    </citation>
    <scope>NUCLEOTIDE SEQUENCE [LARGE SCALE GENOMIC DNA]</scope>
    <source>
        <strain evidence="2 3">FWC 38</strain>
    </source>
</reference>
<evidence type="ECO:0000313" key="2">
    <source>
        <dbReference type="EMBL" id="ATQ42268.1"/>
    </source>
</evidence>